<dbReference type="EMBL" id="PUIQ01000048">
    <property type="protein sequence ID" value="PQP13090.1"/>
    <property type="molecule type" value="Genomic_DNA"/>
</dbReference>
<dbReference type="InterPro" id="IPR006015">
    <property type="entry name" value="Universal_stress_UspA"/>
</dbReference>
<protein>
    <recommendedName>
        <fullName evidence="2">Universal stress protein</fullName>
    </recommendedName>
</protein>
<evidence type="ECO:0000256" key="1">
    <source>
        <dbReference type="ARBA" id="ARBA00008791"/>
    </source>
</evidence>
<gene>
    <name evidence="4" type="ORF">C5615_29690</name>
</gene>
<dbReference type="InterPro" id="IPR006016">
    <property type="entry name" value="UspA"/>
</dbReference>
<comment type="caution">
    <text evidence="4">The sequence shown here is derived from an EMBL/GenBank/DDBJ whole genome shotgun (WGS) entry which is preliminary data.</text>
</comment>
<organism evidence="4 5">
    <name type="scientific">Burkholderia cepacia</name>
    <name type="common">Pseudomonas cepacia</name>
    <dbReference type="NCBI Taxonomy" id="292"/>
    <lineage>
        <taxon>Bacteria</taxon>
        <taxon>Pseudomonadati</taxon>
        <taxon>Pseudomonadota</taxon>
        <taxon>Betaproteobacteria</taxon>
        <taxon>Burkholderiales</taxon>
        <taxon>Burkholderiaceae</taxon>
        <taxon>Burkholderia</taxon>
        <taxon>Burkholderia cepacia complex</taxon>
    </lineage>
</organism>
<dbReference type="GO" id="GO:0005737">
    <property type="term" value="C:cytoplasm"/>
    <property type="evidence" value="ECO:0007669"/>
    <property type="project" value="UniProtKB-SubCell"/>
</dbReference>
<dbReference type="Gene3D" id="3.40.50.620">
    <property type="entry name" value="HUPs"/>
    <property type="match status" value="1"/>
</dbReference>
<dbReference type="Pfam" id="PF00582">
    <property type="entry name" value="Usp"/>
    <property type="match status" value="1"/>
</dbReference>
<name>A0A2S8IEA0_BURCE</name>
<dbReference type="CDD" id="cd00293">
    <property type="entry name" value="USP-like"/>
    <property type="match status" value="1"/>
</dbReference>
<dbReference type="Proteomes" id="UP000238206">
    <property type="component" value="Unassembled WGS sequence"/>
</dbReference>
<dbReference type="PRINTS" id="PR01438">
    <property type="entry name" value="UNVRSLSTRESS"/>
</dbReference>
<dbReference type="AlphaFoldDB" id="A0A2S8IEA0"/>
<comment type="similarity">
    <text evidence="1 2">Belongs to the universal stress protein A family.</text>
</comment>
<evidence type="ECO:0000313" key="4">
    <source>
        <dbReference type="EMBL" id="PQP13090.1"/>
    </source>
</evidence>
<reference evidence="4 5" key="1">
    <citation type="submission" date="2018-02" db="EMBL/GenBank/DDBJ databases">
        <title>Draft genome sequencing of Burkholderia cepacia Y14-15.</title>
        <authorList>
            <person name="Zheng B.-X."/>
        </authorList>
    </citation>
    <scope>NUCLEOTIDE SEQUENCE [LARGE SCALE GENOMIC DNA]</scope>
    <source>
        <strain evidence="4 5">Y14-15</strain>
    </source>
</reference>
<proteinExistence type="inferred from homology"/>
<evidence type="ECO:0000259" key="3">
    <source>
        <dbReference type="Pfam" id="PF00582"/>
    </source>
</evidence>
<keyword evidence="2" id="KW-0963">Cytoplasm</keyword>
<feature type="domain" description="UspA" evidence="3">
    <location>
        <begin position="1"/>
        <end position="145"/>
    </location>
</feature>
<dbReference type="SUPFAM" id="SSF52402">
    <property type="entry name" value="Adenine nucleotide alpha hydrolases-like"/>
    <property type="match status" value="1"/>
</dbReference>
<dbReference type="PIRSF" id="PIRSF006276">
    <property type="entry name" value="UspA"/>
    <property type="match status" value="1"/>
</dbReference>
<sequence>MYTKIMIAMDGSPSSKQALVEGIKLARLCGASLFVVFVVDRSTLFAYGGRVEPDELLNEIRHYGESVLRDAVQAISNAALRGDREIIETEAGQDVPERLQRYVVDNSIDLVVIGTHGRHGVRRLFLGSVAERFLRGSTCPVLLVRGNDVARATSAAA</sequence>
<dbReference type="PANTHER" id="PTHR46268">
    <property type="entry name" value="STRESS RESPONSE PROTEIN NHAX"/>
    <property type="match status" value="1"/>
</dbReference>
<dbReference type="InterPro" id="IPR014729">
    <property type="entry name" value="Rossmann-like_a/b/a_fold"/>
</dbReference>
<evidence type="ECO:0000256" key="2">
    <source>
        <dbReference type="PIRNR" id="PIRNR006276"/>
    </source>
</evidence>
<dbReference type="PANTHER" id="PTHR46268:SF6">
    <property type="entry name" value="UNIVERSAL STRESS PROTEIN UP12"/>
    <property type="match status" value="1"/>
</dbReference>
<dbReference type="RefSeq" id="WP_105392885.1">
    <property type="nucleotide sequence ID" value="NZ_PUIQ01000048.1"/>
</dbReference>
<evidence type="ECO:0000313" key="5">
    <source>
        <dbReference type="Proteomes" id="UP000238206"/>
    </source>
</evidence>
<accession>A0A2S8IEA0</accession>
<comment type="subcellular location">
    <subcellularLocation>
        <location evidence="2">Cytoplasm</location>
    </subcellularLocation>
</comment>